<keyword evidence="2 8" id="KW-0812">Transmembrane</keyword>
<dbReference type="GO" id="GO:0004930">
    <property type="term" value="F:G protein-coupled receptor activity"/>
    <property type="evidence" value="ECO:0007669"/>
    <property type="project" value="UniProtKB-KW"/>
</dbReference>
<reference evidence="11" key="4">
    <citation type="submission" date="2025-09" db="UniProtKB">
        <authorList>
            <consortium name="Ensembl"/>
        </authorList>
    </citation>
    <scope>IDENTIFICATION</scope>
    <source>
        <strain evidence="11">HSOK</strain>
    </source>
</reference>
<keyword evidence="4 8" id="KW-0297">G-protein coupled receptor</keyword>
<dbReference type="Proteomes" id="UP000265200">
    <property type="component" value="Chromosome 20"/>
</dbReference>
<feature type="transmembrane region" description="Helical" evidence="9">
    <location>
        <begin position="157"/>
        <end position="178"/>
    </location>
</feature>
<feature type="transmembrane region" description="Helical" evidence="9">
    <location>
        <begin position="47"/>
        <end position="67"/>
    </location>
</feature>
<dbReference type="PROSITE" id="PS00237">
    <property type="entry name" value="G_PROTEIN_RECEP_F1_1"/>
    <property type="match status" value="1"/>
</dbReference>
<evidence type="ECO:0000256" key="9">
    <source>
        <dbReference type="SAM" id="Phobius"/>
    </source>
</evidence>
<evidence type="ECO:0000256" key="5">
    <source>
        <dbReference type="ARBA" id="ARBA00023136"/>
    </source>
</evidence>
<evidence type="ECO:0000259" key="10">
    <source>
        <dbReference type="PROSITE" id="PS50262"/>
    </source>
</evidence>
<dbReference type="PANTHER" id="PTHR10489:SF922">
    <property type="entry name" value="C-C CHEMOKINE RECEPTOR FAMILY-LIKE-RELATED"/>
    <property type="match status" value="1"/>
</dbReference>
<dbReference type="InterPro" id="IPR050119">
    <property type="entry name" value="CCR1-9-like"/>
</dbReference>
<feature type="transmembrane region" description="Helical" evidence="9">
    <location>
        <begin position="251"/>
        <end position="269"/>
    </location>
</feature>
<dbReference type="SUPFAM" id="SSF81321">
    <property type="entry name" value="Family A G protein-coupled receptor-like"/>
    <property type="match status" value="1"/>
</dbReference>
<reference evidence="11" key="3">
    <citation type="submission" date="2025-08" db="UniProtKB">
        <authorList>
            <consortium name="Ensembl"/>
        </authorList>
    </citation>
    <scope>IDENTIFICATION</scope>
    <source>
        <strain evidence="11">HSOK</strain>
    </source>
</reference>
<evidence type="ECO:0000256" key="6">
    <source>
        <dbReference type="ARBA" id="ARBA00023170"/>
    </source>
</evidence>
<organism evidence="11 12">
    <name type="scientific">Oryzias latipes</name>
    <name type="common">Japanese rice fish</name>
    <name type="synonym">Japanese killifish</name>
    <dbReference type="NCBI Taxonomy" id="8090"/>
    <lineage>
        <taxon>Eukaryota</taxon>
        <taxon>Metazoa</taxon>
        <taxon>Chordata</taxon>
        <taxon>Craniata</taxon>
        <taxon>Vertebrata</taxon>
        <taxon>Euteleostomi</taxon>
        <taxon>Actinopterygii</taxon>
        <taxon>Neopterygii</taxon>
        <taxon>Teleostei</taxon>
        <taxon>Neoteleostei</taxon>
        <taxon>Acanthomorphata</taxon>
        <taxon>Ovalentaria</taxon>
        <taxon>Atherinomorphae</taxon>
        <taxon>Beloniformes</taxon>
        <taxon>Adrianichthyidae</taxon>
        <taxon>Oryziinae</taxon>
        <taxon>Oryzias</taxon>
    </lineage>
</organism>
<evidence type="ECO:0000256" key="3">
    <source>
        <dbReference type="ARBA" id="ARBA00022989"/>
    </source>
</evidence>
<keyword evidence="7 8" id="KW-0807">Transducer</keyword>
<keyword evidence="5 9" id="KW-0472">Membrane</keyword>
<keyword evidence="6 8" id="KW-0675">Receptor</keyword>
<accession>A0A3P9J5G1</accession>
<protein>
    <recommendedName>
        <fullName evidence="10">G-protein coupled receptors family 1 profile domain-containing protein</fullName>
    </recommendedName>
</protein>
<feature type="transmembrane region" description="Helical" evidence="9">
    <location>
        <begin position="79"/>
        <end position="99"/>
    </location>
</feature>
<name>A0A3P9J5G1_ORYLA</name>
<dbReference type="Pfam" id="PF00001">
    <property type="entry name" value="7tm_1"/>
    <property type="match status" value="1"/>
</dbReference>
<dbReference type="PROSITE" id="PS50262">
    <property type="entry name" value="G_PROTEIN_RECEP_F1_2"/>
    <property type="match status" value="1"/>
</dbReference>
<evidence type="ECO:0000256" key="1">
    <source>
        <dbReference type="ARBA" id="ARBA00004370"/>
    </source>
</evidence>
<evidence type="ECO:0000313" key="12">
    <source>
        <dbReference type="Proteomes" id="UP000265200"/>
    </source>
</evidence>
<feature type="transmembrane region" description="Helical" evidence="9">
    <location>
        <begin position="289"/>
        <end position="310"/>
    </location>
</feature>
<dbReference type="InterPro" id="IPR017452">
    <property type="entry name" value="GPCR_Rhodpsn_7TM"/>
</dbReference>
<comment type="similarity">
    <text evidence="8">Belongs to the G-protein coupled receptor 1 family.</text>
</comment>
<evidence type="ECO:0000256" key="8">
    <source>
        <dbReference type="RuleBase" id="RU000688"/>
    </source>
</evidence>
<dbReference type="Ensembl" id="ENSORLT00015000190.1">
    <property type="protein sequence ID" value="ENSORLP00015027500.1"/>
    <property type="gene ID" value="ENSORLG00015009607.1"/>
</dbReference>
<dbReference type="GO" id="GO:0016020">
    <property type="term" value="C:membrane"/>
    <property type="evidence" value="ECO:0007669"/>
    <property type="project" value="UniProtKB-SubCell"/>
</dbReference>
<dbReference type="Gene3D" id="1.20.1070.10">
    <property type="entry name" value="Rhodopsin 7-helix transmembrane proteins"/>
    <property type="match status" value="1"/>
</dbReference>
<dbReference type="PRINTS" id="PR00237">
    <property type="entry name" value="GPCRRHODOPSN"/>
</dbReference>
<sequence>MHAFFCDRYISENDTINYNYDYTDSTEHSNQPCSSQSSNDLGAQLSVLYYLMFIFSLVGNSLVLVIIHRFERLTTVTNILLLNLVISSLIFISSLPFIAAYLKLKKWIFGRAMCKIMGSVYYLGLYTSVLFLTLLTFDRHLAVVYPLNASHIRNRKYAFFSCAVVWIVSAVACIIPMITHNTVDSVGTTLCEQDYGNIPSAIGMKLKTTGFYLQLIMFLIFPVIVILYCYFRIAITVMSSKIVSKFKTVRLILVIVLLFFISWAPFSILELMEDGTTNCVQKQRIENGIVVSRNLAYFYFCISPFFYTFVGRKFQNYFRQLLVKRFPALKKYISVNEVSRTNLSTKSTKRSLRE</sequence>
<keyword evidence="3 9" id="KW-1133">Transmembrane helix</keyword>
<dbReference type="AlphaFoldDB" id="A0A3P9J5G1"/>
<evidence type="ECO:0000256" key="2">
    <source>
        <dbReference type="ARBA" id="ARBA00022692"/>
    </source>
</evidence>
<dbReference type="InterPro" id="IPR000276">
    <property type="entry name" value="GPCR_Rhodpsn"/>
</dbReference>
<comment type="subcellular location">
    <subcellularLocation>
        <location evidence="1">Membrane</location>
    </subcellularLocation>
</comment>
<dbReference type="PRINTS" id="PR01157">
    <property type="entry name" value="P2YPURNOCPTR"/>
</dbReference>
<reference evidence="11 12" key="2">
    <citation type="submission" date="2017-04" db="EMBL/GenBank/DDBJ databases">
        <title>CpG methylation of centromeres and impact of large insertions on vertebrate speciation.</title>
        <authorList>
            <person name="Ichikawa K."/>
            <person name="Yoshimura J."/>
            <person name="Morishita S."/>
        </authorList>
    </citation>
    <scope>NUCLEOTIDE SEQUENCE</scope>
    <source>
        <strain evidence="11 12">HSOK</strain>
    </source>
</reference>
<feature type="transmembrane region" description="Helical" evidence="9">
    <location>
        <begin position="119"/>
        <end position="137"/>
    </location>
</feature>
<feature type="domain" description="G-protein coupled receptors family 1 profile" evidence="10">
    <location>
        <begin position="59"/>
        <end position="307"/>
    </location>
</feature>
<reference key="1">
    <citation type="journal article" date="2007" name="Nature">
        <title>The medaka draft genome and insights into vertebrate genome evolution.</title>
        <authorList>
            <person name="Kasahara M."/>
            <person name="Naruse K."/>
            <person name="Sasaki S."/>
            <person name="Nakatani Y."/>
            <person name="Qu W."/>
            <person name="Ahsan B."/>
            <person name="Yamada T."/>
            <person name="Nagayasu Y."/>
            <person name="Doi K."/>
            <person name="Kasai Y."/>
            <person name="Jindo T."/>
            <person name="Kobayashi D."/>
            <person name="Shimada A."/>
            <person name="Toyoda A."/>
            <person name="Kuroki Y."/>
            <person name="Fujiyama A."/>
            <person name="Sasaki T."/>
            <person name="Shimizu A."/>
            <person name="Asakawa S."/>
            <person name="Shimizu N."/>
            <person name="Hashimoto S."/>
            <person name="Yang J."/>
            <person name="Lee Y."/>
            <person name="Matsushima K."/>
            <person name="Sugano S."/>
            <person name="Sakaizumi M."/>
            <person name="Narita T."/>
            <person name="Ohishi K."/>
            <person name="Haga S."/>
            <person name="Ohta F."/>
            <person name="Nomoto H."/>
            <person name="Nogata K."/>
            <person name="Morishita T."/>
            <person name="Endo T."/>
            <person name="Shin-I T."/>
            <person name="Takeda H."/>
            <person name="Morishita S."/>
            <person name="Kohara Y."/>
        </authorList>
    </citation>
    <scope>NUCLEOTIDE SEQUENCE [LARGE SCALE GENOMIC DNA]</scope>
    <source>
        <strain>Hd-rR</strain>
    </source>
</reference>
<evidence type="ECO:0000256" key="7">
    <source>
        <dbReference type="ARBA" id="ARBA00023224"/>
    </source>
</evidence>
<evidence type="ECO:0000313" key="11">
    <source>
        <dbReference type="Ensembl" id="ENSORLP00015027500.1"/>
    </source>
</evidence>
<proteinExistence type="inferred from homology"/>
<dbReference type="PANTHER" id="PTHR10489">
    <property type="entry name" value="CELL ADHESION MOLECULE"/>
    <property type="match status" value="1"/>
</dbReference>
<feature type="transmembrane region" description="Helical" evidence="9">
    <location>
        <begin position="211"/>
        <end position="231"/>
    </location>
</feature>
<evidence type="ECO:0000256" key="4">
    <source>
        <dbReference type="ARBA" id="ARBA00023040"/>
    </source>
</evidence>